<evidence type="ECO:0000256" key="1">
    <source>
        <dbReference type="SAM" id="Phobius"/>
    </source>
</evidence>
<keyword evidence="1" id="KW-0472">Membrane</keyword>
<dbReference type="EMBL" id="JBHLVX010000002">
    <property type="protein sequence ID" value="MFC0266526.1"/>
    <property type="molecule type" value="Genomic_DNA"/>
</dbReference>
<name>A0ABV6FZD7_9GAMM</name>
<feature type="transmembrane region" description="Helical" evidence="1">
    <location>
        <begin position="12"/>
        <end position="31"/>
    </location>
</feature>
<evidence type="ECO:0008006" key="4">
    <source>
        <dbReference type="Google" id="ProtNLM"/>
    </source>
</evidence>
<protein>
    <recommendedName>
        <fullName evidence="4">Type 4 fimbrial biogenesis protein PilX N-terminal domain-containing protein</fullName>
    </recommendedName>
</protein>
<evidence type="ECO:0000313" key="3">
    <source>
        <dbReference type="Proteomes" id="UP001589814"/>
    </source>
</evidence>
<dbReference type="RefSeq" id="WP_019952317.1">
    <property type="nucleotide sequence ID" value="NZ_JBHLVX010000002.1"/>
</dbReference>
<accession>A0ABV6FZD7</accession>
<keyword evidence="1" id="KW-0812">Transmembrane</keyword>
<organism evidence="2 3">
    <name type="scientific">Kushneria aurantia</name>
    <dbReference type="NCBI Taxonomy" id="504092"/>
    <lineage>
        <taxon>Bacteria</taxon>
        <taxon>Pseudomonadati</taxon>
        <taxon>Pseudomonadota</taxon>
        <taxon>Gammaproteobacteria</taxon>
        <taxon>Oceanospirillales</taxon>
        <taxon>Halomonadaceae</taxon>
        <taxon>Kushneria</taxon>
    </lineage>
</organism>
<comment type="caution">
    <text evidence="2">The sequence shown here is derived from an EMBL/GenBank/DDBJ whole genome shotgun (WGS) entry which is preliminary data.</text>
</comment>
<evidence type="ECO:0000313" key="2">
    <source>
        <dbReference type="EMBL" id="MFC0266526.1"/>
    </source>
</evidence>
<proteinExistence type="predicted"/>
<reference evidence="2 3" key="1">
    <citation type="submission" date="2024-09" db="EMBL/GenBank/DDBJ databases">
        <authorList>
            <person name="Sun Q."/>
            <person name="Mori K."/>
        </authorList>
    </citation>
    <scope>NUCLEOTIDE SEQUENCE [LARGE SCALE GENOMIC DNA]</scope>
    <source>
        <strain evidence="2 3">CCM 7415</strain>
    </source>
</reference>
<keyword evidence="3" id="KW-1185">Reference proteome</keyword>
<keyword evidence="1" id="KW-1133">Transmembrane helix</keyword>
<gene>
    <name evidence="2" type="ORF">ACFFHW_00700</name>
</gene>
<sequence>MATEIRRQGGFALLIGLILLSGMTLLALSLVQRGLLDTRFAYRAMEGTTDFQQQEGSLESRRGDIDELVRDHLDLACGQQYAATGSERLEMRQLCDTARMPTPPAEIREHLERRYSTSFGARDNQGLSNFRYFELRAEPPAADGGNSGGNDNLYQGILSLGTGGAS</sequence>
<dbReference type="Proteomes" id="UP001589814">
    <property type="component" value="Unassembled WGS sequence"/>
</dbReference>